<evidence type="ECO:0000256" key="5">
    <source>
        <dbReference type="ARBA" id="ARBA00022692"/>
    </source>
</evidence>
<evidence type="ECO:0000256" key="2">
    <source>
        <dbReference type="ARBA" id="ARBA00009142"/>
    </source>
</evidence>
<accession>A0A4R2NYK8</accession>
<evidence type="ECO:0000313" key="9">
    <source>
        <dbReference type="EMBL" id="TCP26611.1"/>
    </source>
</evidence>
<keyword evidence="10" id="KW-1185">Reference proteome</keyword>
<dbReference type="InterPro" id="IPR052017">
    <property type="entry name" value="TSUP"/>
</dbReference>
<reference evidence="9 10" key="1">
    <citation type="submission" date="2019-03" db="EMBL/GenBank/DDBJ databases">
        <title>Genomic Encyclopedia of Type Strains, Phase IV (KMG-IV): sequencing the most valuable type-strain genomes for metagenomic binning, comparative biology and taxonomic classification.</title>
        <authorList>
            <person name="Goeker M."/>
        </authorList>
    </citation>
    <scope>NUCLEOTIDE SEQUENCE [LARGE SCALE GENOMIC DNA]</scope>
    <source>
        <strain evidence="9 10">DSM 19377</strain>
    </source>
</reference>
<evidence type="ECO:0000256" key="4">
    <source>
        <dbReference type="ARBA" id="ARBA00022475"/>
    </source>
</evidence>
<feature type="transmembrane region" description="Helical" evidence="8">
    <location>
        <begin position="183"/>
        <end position="199"/>
    </location>
</feature>
<feature type="transmembrane region" description="Helical" evidence="8">
    <location>
        <begin position="160"/>
        <end position="176"/>
    </location>
</feature>
<evidence type="ECO:0000256" key="7">
    <source>
        <dbReference type="ARBA" id="ARBA00023136"/>
    </source>
</evidence>
<evidence type="ECO:0000313" key="10">
    <source>
        <dbReference type="Proteomes" id="UP000295416"/>
    </source>
</evidence>
<proteinExistence type="inferred from homology"/>
<dbReference type="RefSeq" id="WP_132746615.1">
    <property type="nucleotide sequence ID" value="NZ_SLXK01000019.1"/>
</dbReference>
<feature type="transmembrane region" description="Helical" evidence="8">
    <location>
        <begin position="7"/>
        <end position="36"/>
    </location>
</feature>
<organism evidence="9 10">
    <name type="scientific">Scopulibacillus darangshiensis</name>
    <dbReference type="NCBI Taxonomy" id="442528"/>
    <lineage>
        <taxon>Bacteria</taxon>
        <taxon>Bacillati</taxon>
        <taxon>Bacillota</taxon>
        <taxon>Bacilli</taxon>
        <taxon>Bacillales</taxon>
        <taxon>Sporolactobacillaceae</taxon>
        <taxon>Scopulibacillus</taxon>
    </lineage>
</organism>
<comment type="caution">
    <text evidence="9">The sequence shown here is derived from an EMBL/GenBank/DDBJ whole genome shotgun (WGS) entry which is preliminary data.</text>
</comment>
<evidence type="ECO:0000256" key="8">
    <source>
        <dbReference type="RuleBase" id="RU363041"/>
    </source>
</evidence>
<gene>
    <name evidence="9" type="ORF">EV207_11942</name>
</gene>
<dbReference type="OrthoDB" id="554695at2"/>
<dbReference type="Pfam" id="PF01925">
    <property type="entry name" value="TauE"/>
    <property type="match status" value="1"/>
</dbReference>
<keyword evidence="3" id="KW-0813">Transport</keyword>
<keyword evidence="5 8" id="KW-0812">Transmembrane</keyword>
<dbReference type="PANTHER" id="PTHR30269">
    <property type="entry name" value="TRANSMEMBRANE PROTEIN YFCA"/>
    <property type="match status" value="1"/>
</dbReference>
<comment type="similarity">
    <text evidence="2 8">Belongs to the 4-toluene sulfonate uptake permease (TSUP) (TC 2.A.102) family.</text>
</comment>
<dbReference type="AlphaFoldDB" id="A0A4R2NYK8"/>
<evidence type="ECO:0000256" key="3">
    <source>
        <dbReference type="ARBA" id="ARBA00022448"/>
    </source>
</evidence>
<feature type="transmembrane region" description="Helical" evidence="8">
    <location>
        <begin position="233"/>
        <end position="251"/>
    </location>
</feature>
<name>A0A4R2NYK8_9BACL</name>
<protein>
    <recommendedName>
        <fullName evidence="8">Probable membrane transporter protein</fullName>
    </recommendedName>
</protein>
<dbReference type="InterPro" id="IPR002781">
    <property type="entry name" value="TM_pro_TauE-like"/>
</dbReference>
<keyword evidence="6 8" id="KW-1133">Transmembrane helix</keyword>
<evidence type="ECO:0000256" key="6">
    <source>
        <dbReference type="ARBA" id="ARBA00022989"/>
    </source>
</evidence>
<evidence type="ECO:0000256" key="1">
    <source>
        <dbReference type="ARBA" id="ARBA00004651"/>
    </source>
</evidence>
<sequence length="252" mass="26969">MSVFTEVVLILATGIVAGIINVMAAGGSLLTLPVLIFLGLPSSVANGTNRIAIVVMSMTATTNFYRKGYFDKKLGPVLAIPGIIGAIVGANLAITISDKLFNTVLAIMMVITVIFILWNPSKRLSQKKKDKENSKWRLIIAILVFFFIGIYGGFIQAGAGFFMITALTAIFGLSLVRSNAIKTFVSGVYVLVSLLIFIYHGEVNWLLGVTLAVGMSIGGWIGSSLAVSKGEKLIRVFLVVAVVGMAIKLLFF</sequence>
<feature type="transmembrane region" description="Helical" evidence="8">
    <location>
        <begin position="138"/>
        <end position="154"/>
    </location>
</feature>
<dbReference type="Proteomes" id="UP000295416">
    <property type="component" value="Unassembled WGS sequence"/>
</dbReference>
<feature type="transmembrane region" description="Helical" evidence="8">
    <location>
        <begin position="100"/>
        <end position="118"/>
    </location>
</feature>
<dbReference type="EMBL" id="SLXK01000019">
    <property type="protein sequence ID" value="TCP26611.1"/>
    <property type="molecule type" value="Genomic_DNA"/>
</dbReference>
<feature type="transmembrane region" description="Helical" evidence="8">
    <location>
        <begin position="205"/>
        <end position="226"/>
    </location>
</feature>
<keyword evidence="4 8" id="KW-1003">Cell membrane</keyword>
<comment type="subcellular location">
    <subcellularLocation>
        <location evidence="1 8">Cell membrane</location>
        <topology evidence="1 8">Multi-pass membrane protein</topology>
    </subcellularLocation>
</comment>
<feature type="transmembrane region" description="Helical" evidence="8">
    <location>
        <begin position="77"/>
        <end position="94"/>
    </location>
</feature>
<dbReference type="GO" id="GO:0005886">
    <property type="term" value="C:plasma membrane"/>
    <property type="evidence" value="ECO:0007669"/>
    <property type="project" value="UniProtKB-SubCell"/>
</dbReference>
<dbReference type="PANTHER" id="PTHR30269:SF0">
    <property type="entry name" value="MEMBRANE TRANSPORTER PROTEIN YFCA-RELATED"/>
    <property type="match status" value="1"/>
</dbReference>
<keyword evidence="7 8" id="KW-0472">Membrane</keyword>